<dbReference type="Proteomes" id="UP000075683">
    <property type="component" value="Unassembled WGS sequence"/>
</dbReference>
<comment type="caution">
    <text evidence="2">The sequence shown here is derived from an EMBL/GenBank/DDBJ whole genome shotgun (WGS) entry which is preliminary data.</text>
</comment>
<name>A0A150M987_9BACI</name>
<evidence type="ECO:0000313" key="2">
    <source>
        <dbReference type="EMBL" id="KYD20885.1"/>
    </source>
</evidence>
<reference evidence="2 3" key="1">
    <citation type="submission" date="2016-01" db="EMBL/GenBank/DDBJ databases">
        <title>Draft Genome Sequences of Seven Thermophilic Sporeformers Isolated from Foods.</title>
        <authorList>
            <person name="Berendsen E.M."/>
            <person name="Wells-Bennik M.H."/>
            <person name="Krawcyk A.O."/>
            <person name="De Jong A."/>
            <person name="Holsappel S."/>
            <person name="Eijlander R.T."/>
            <person name="Kuipers O.P."/>
        </authorList>
    </citation>
    <scope>NUCLEOTIDE SEQUENCE [LARGE SCALE GENOMIC DNA]</scope>
    <source>
        <strain evidence="2 3">B4135</strain>
    </source>
</reference>
<protein>
    <submittedName>
        <fullName evidence="2">Uncharacterized protein</fullName>
    </submittedName>
</protein>
<dbReference type="STRING" id="301148.B4135_1766"/>
<feature type="region of interest" description="Disordered" evidence="1">
    <location>
        <begin position="1"/>
        <end position="82"/>
    </location>
</feature>
<proteinExistence type="predicted"/>
<accession>A0A150M987</accession>
<dbReference type="EMBL" id="LQYT01000027">
    <property type="protein sequence ID" value="KYD20885.1"/>
    <property type="molecule type" value="Genomic_DNA"/>
</dbReference>
<evidence type="ECO:0000313" key="3">
    <source>
        <dbReference type="Proteomes" id="UP000075683"/>
    </source>
</evidence>
<organism evidence="2 3">
    <name type="scientific">Caldibacillus debilis</name>
    <dbReference type="NCBI Taxonomy" id="301148"/>
    <lineage>
        <taxon>Bacteria</taxon>
        <taxon>Bacillati</taxon>
        <taxon>Bacillota</taxon>
        <taxon>Bacilli</taxon>
        <taxon>Bacillales</taxon>
        <taxon>Bacillaceae</taxon>
        <taxon>Caldibacillus</taxon>
    </lineage>
</organism>
<dbReference type="AlphaFoldDB" id="A0A150M987"/>
<feature type="compositionally biased region" description="Basic and acidic residues" evidence="1">
    <location>
        <begin position="1"/>
        <end position="25"/>
    </location>
</feature>
<evidence type="ECO:0000256" key="1">
    <source>
        <dbReference type="SAM" id="MobiDB-lite"/>
    </source>
</evidence>
<sequence>MSERVKERKGKLMERENEGMEDEKGGTPTSGGARRGKPLFGPDGKWETPSLPDLPEPMRIPREKLPEMPESLAGHGDRQMPK</sequence>
<gene>
    <name evidence="2" type="ORF">B4135_1766</name>
</gene>